<accession>A0A2C5ZGS7</accession>
<protein>
    <recommendedName>
        <fullName evidence="4">Ubiquitin 3 binding protein But2 C-terminal domain-containing protein</fullName>
    </recommendedName>
</protein>
<name>A0A2C5ZGS7_9HYPO</name>
<evidence type="ECO:0008006" key="4">
    <source>
        <dbReference type="Google" id="ProtNLM"/>
    </source>
</evidence>
<comment type="caution">
    <text evidence="2">The sequence shown here is derived from an EMBL/GenBank/DDBJ whole genome shotgun (WGS) entry which is preliminary data.</text>
</comment>
<proteinExistence type="predicted"/>
<organism evidence="2 3">
    <name type="scientific">Ophiocordyceps camponoti-rufipedis</name>
    <dbReference type="NCBI Taxonomy" id="2004952"/>
    <lineage>
        <taxon>Eukaryota</taxon>
        <taxon>Fungi</taxon>
        <taxon>Dikarya</taxon>
        <taxon>Ascomycota</taxon>
        <taxon>Pezizomycotina</taxon>
        <taxon>Sordariomycetes</taxon>
        <taxon>Hypocreomycetidae</taxon>
        <taxon>Hypocreales</taxon>
        <taxon>Ophiocordycipitaceae</taxon>
        <taxon>Ophiocordyceps</taxon>
    </lineage>
</organism>
<evidence type="ECO:0000256" key="1">
    <source>
        <dbReference type="SAM" id="SignalP"/>
    </source>
</evidence>
<evidence type="ECO:0000313" key="2">
    <source>
        <dbReference type="EMBL" id="PHH79083.1"/>
    </source>
</evidence>
<sequence length="284" mass="30869">MALSLLLALTLLLPGALPHGCPSSSSPNPIADRFPDKVTGTLNGTTLIVPVDLAFARRVIPAEFGILEGLYRELVPEFPAGRYPMVVTTVHDHDVGVKALNVSMDDFSVCYFPLEFPFVDRLNNNHTPFRWAATMLLTTGSAAINGSQAYGIKVHPSTFHPPCNAYNLDSQGTTTLTAKSTSPPRSLSLSARPDYDYVPYPFALIRNITNQPTFALSSGPCDAFARVFDTPLTGGANRPVPVRADVRAELEPVQEGRSWFDVYGWRFSSAFVEPVLPVECKGLA</sequence>
<reference evidence="2 3" key="1">
    <citation type="submission" date="2017-06" db="EMBL/GenBank/DDBJ databases">
        <title>Ant-infecting Ophiocordyceps genomes reveal a high diversity of potential behavioral manipulation genes and a possible major role for enterotoxins.</title>
        <authorList>
            <person name="De Bekker C."/>
            <person name="Evans H.C."/>
            <person name="Brachmann A."/>
            <person name="Hughes D.P."/>
        </authorList>
    </citation>
    <scope>NUCLEOTIDE SEQUENCE [LARGE SCALE GENOMIC DNA]</scope>
    <source>
        <strain evidence="2 3">Map16</strain>
    </source>
</reference>
<feature type="signal peptide" evidence="1">
    <location>
        <begin position="1"/>
        <end position="18"/>
    </location>
</feature>
<gene>
    <name evidence="2" type="ORF">CDD80_5642</name>
</gene>
<dbReference type="STRING" id="2004952.A0A2C5ZGS7"/>
<evidence type="ECO:0000313" key="3">
    <source>
        <dbReference type="Proteomes" id="UP000226431"/>
    </source>
</evidence>
<keyword evidence="1" id="KW-0732">Signal</keyword>
<feature type="chain" id="PRO_5012677109" description="Ubiquitin 3 binding protein But2 C-terminal domain-containing protein" evidence="1">
    <location>
        <begin position="19"/>
        <end position="284"/>
    </location>
</feature>
<keyword evidence="3" id="KW-1185">Reference proteome</keyword>
<dbReference type="Proteomes" id="UP000226431">
    <property type="component" value="Unassembled WGS sequence"/>
</dbReference>
<dbReference type="OrthoDB" id="265717at2759"/>
<dbReference type="AlphaFoldDB" id="A0A2C5ZGS7"/>
<dbReference type="EMBL" id="NJES01000057">
    <property type="protein sequence ID" value="PHH79083.1"/>
    <property type="molecule type" value="Genomic_DNA"/>
</dbReference>